<dbReference type="PANTHER" id="PTHR47197:SF3">
    <property type="entry name" value="DIHYDRO-HEME D1 DEHYDROGENASE"/>
    <property type="match status" value="1"/>
</dbReference>
<organism evidence="1 2">
    <name type="scientific">Pedobacter flavus</name>
    <dbReference type="NCBI Taxonomy" id="3113906"/>
    <lineage>
        <taxon>Bacteria</taxon>
        <taxon>Pseudomonadati</taxon>
        <taxon>Bacteroidota</taxon>
        <taxon>Sphingobacteriia</taxon>
        <taxon>Sphingobacteriales</taxon>
        <taxon>Sphingobacteriaceae</taxon>
        <taxon>Pedobacter</taxon>
    </lineage>
</organism>
<dbReference type="InterPro" id="IPR051200">
    <property type="entry name" value="Host-pathogen_enzymatic-act"/>
</dbReference>
<proteinExistence type="predicted"/>
<reference evidence="1 2" key="1">
    <citation type="submission" date="2024-01" db="EMBL/GenBank/DDBJ databases">
        <title>Pedobacter sp. nov., isolated from oil-contaminated soil.</title>
        <authorList>
            <person name="Le N.T.T."/>
        </authorList>
    </citation>
    <scope>NUCLEOTIDE SEQUENCE [LARGE SCALE GENOMIC DNA]</scope>
    <source>
        <strain evidence="1 2">VNH31</strain>
    </source>
</reference>
<dbReference type="PANTHER" id="PTHR47197">
    <property type="entry name" value="PROTEIN NIRF"/>
    <property type="match status" value="1"/>
</dbReference>
<keyword evidence="2" id="KW-1185">Reference proteome</keyword>
<dbReference type="RefSeq" id="WP_330144721.1">
    <property type="nucleotide sequence ID" value="NZ_JAZDQU010000001.1"/>
</dbReference>
<dbReference type="Proteomes" id="UP001337681">
    <property type="component" value="Unassembled WGS sequence"/>
</dbReference>
<dbReference type="InterPro" id="IPR011044">
    <property type="entry name" value="Quino_amine_DH_bsu"/>
</dbReference>
<comment type="caution">
    <text evidence="1">The sequence shown here is derived from an EMBL/GenBank/DDBJ whole genome shotgun (WGS) entry which is preliminary data.</text>
</comment>
<evidence type="ECO:0000313" key="1">
    <source>
        <dbReference type="EMBL" id="MEE1883795.1"/>
    </source>
</evidence>
<dbReference type="EMBL" id="JAZDQU010000001">
    <property type="protein sequence ID" value="MEE1883795.1"/>
    <property type="molecule type" value="Genomic_DNA"/>
</dbReference>
<dbReference type="Gene3D" id="2.130.10.10">
    <property type="entry name" value="YVTN repeat-like/Quinoprotein amine dehydrogenase"/>
    <property type="match status" value="1"/>
</dbReference>
<accession>A0ABU7GXT7</accession>
<dbReference type="PROSITE" id="PS51257">
    <property type="entry name" value="PROKAR_LIPOPROTEIN"/>
    <property type="match status" value="1"/>
</dbReference>
<dbReference type="SUPFAM" id="SSF50969">
    <property type="entry name" value="YVTN repeat-like/Quinoprotein amine dehydrogenase"/>
    <property type="match status" value="1"/>
</dbReference>
<dbReference type="InterPro" id="IPR031815">
    <property type="entry name" value="DUF5074"/>
</dbReference>
<gene>
    <name evidence="1" type="ORF">VRU49_00055</name>
</gene>
<protein>
    <submittedName>
        <fullName evidence="1">DUF5074 domain-containing protein</fullName>
    </submittedName>
</protein>
<dbReference type="Pfam" id="PF16819">
    <property type="entry name" value="DUF5074"/>
    <property type="match status" value="1"/>
</dbReference>
<name>A0ABU7GXT7_9SPHI</name>
<dbReference type="InterPro" id="IPR015943">
    <property type="entry name" value="WD40/YVTN_repeat-like_dom_sf"/>
</dbReference>
<evidence type="ECO:0000313" key="2">
    <source>
        <dbReference type="Proteomes" id="UP001337681"/>
    </source>
</evidence>
<sequence>MKKSLSNLAVFGLLALTFASCKKEYGIIPEEQTKVPGQISSINGLYVLNEGNWGSNKASLDYYDYASGTYRKNIFNEANPGVTLGLGDVGNDIQIYGSRLYIVVNSSNKVEVLDVKTAKRIGKVDIPNSKYITFYKDNAYVTSYEGYVSVIDTATITEKARIKVGREPEEMAVVGDKLYVANSGGYTPSNYEKTVSVIDLKTNLEIKKIDVAVNLNRLKADKYGDLYVTSRGDYGKIQSNLFLIDTKKDEVVKAFDIRISNLTIHNDMAYYFGITYDENWNSIASYGKINIKDETKLEGNFITDGTDKKIKSPYGIAVDPLNEDIYITDAKDYVSPGALYRFNKSGVKVFEVSTGDLPAHLVFYTNPKK</sequence>